<accession>A0A8M1KQC7</accession>
<evidence type="ECO:0000313" key="3">
    <source>
        <dbReference type="RefSeq" id="XP_042566087.1"/>
    </source>
</evidence>
<dbReference type="InterPro" id="IPR048788">
    <property type="entry name" value="CATSPERB_2nd"/>
</dbReference>
<gene>
    <name evidence="3" type="primary">LOC116224198</name>
</gene>
<feature type="domain" description="Cation channel sperm-associated auxiliary subunit beta 2nd" evidence="1">
    <location>
        <begin position="4"/>
        <end position="192"/>
    </location>
</feature>
<dbReference type="AlphaFoldDB" id="A0A8M1KQC7"/>
<keyword evidence="2" id="KW-1185">Reference proteome</keyword>
<evidence type="ECO:0000313" key="2">
    <source>
        <dbReference type="Proteomes" id="UP000515152"/>
    </source>
</evidence>
<dbReference type="GeneID" id="116224198"/>
<protein>
    <submittedName>
        <fullName evidence="3">Cation channel sperm-associated protein subunit beta-like</fullName>
    </submittedName>
</protein>
<dbReference type="GO" id="GO:0005929">
    <property type="term" value="C:cilium"/>
    <property type="evidence" value="ECO:0007669"/>
    <property type="project" value="TreeGrafter"/>
</dbReference>
<sequence length="284" mass="32469">MQDDYISLISNKGDGKELQTRCVYSGYPFKQWLVCKESAVELKRTDVTHQYLSFVYDRCQHTGLLLSHSEEEGALLSVFTIQKDGLSNKTKSSSRRMLFRPNGIFLGDNHVILYGAEVWSSSDRGFTFRQIFSLQGEVVTDVLSCNYNAMLVLLTDQGSIYLMKTGLERFARLNETLNSKTFLLFDHMGILMAVELDSTKPSSLRYRIISVNKLIQEHDIAFKRSIALQYYTTEYVLLHEFVPDIEVSSSFRFHPHHVGKIFSLRRHPGASPCSLKDRRACAGK</sequence>
<evidence type="ECO:0000259" key="1">
    <source>
        <dbReference type="Pfam" id="PF21548"/>
    </source>
</evidence>
<organism evidence="2 3">
    <name type="scientific">Clupea harengus</name>
    <name type="common">Atlantic herring</name>
    <dbReference type="NCBI Taxonomy" id="7950"/>
    <lineage>
        <taxon>Eukaryota</taxon>
        <taxon>Metazoa</taxon>
        <taxon>Chordata</taxon>
        <taxon>Craniata</taxon>
        <taxon>Vertebrata</taxon>
        <taxon>Euteleostomi</taxon>
        <taxon>Actinopterygii</taxon>
        <taxon>Neopterygii</taxon>
        <taxon>Teleostei</taxon>
        <taxon>Clupei</taxon>
        <taxon>Clupeiformes</taxon>
        <taxon>Clupeoidei</taxon>
        <taxon>Clupeidae</taxon>
        <taxon>Clupea</taxon>
    </lineage>
</organism>
<dbReference type="PANTHER" id="PTHR14705:SF0">
    <property type="entry name" value="CATION CHANNEL SPERM-ASSOCIATED AUXILIARY SUBUNIT BETA"/>
    <property type="match status" value="1"/>
</dbReference>
<reference evidence="3" key="1">
    <citation type="submission" date="2025-08" db="UniProtKB">
        <authorList>
            <consortium name="RefSeq"/>
        </authorList>
    </citation>
    <scope>IDENTIFICATION</scope>
</reference>
<dbReference type="Proteomes" id="UP000515152">
    <property type="component" value="Chromosome 16"/>
</dbReference>
<dbReference type="KEGG" id="char:116224198"/>
<dbReference type="OrthoDB" id="2159869at2759"/>
<dbReference type="InterPro" id="IPR028748">
    <property type="entry name" value="CATSPERB"/>
</dbReference>
<name>A0A8M1KQC7_CLUHA</name>
<dbReference type="PANTHER" id="PTHR14705">
    <property type="entry name" value="CATION CHANNEL SPERM-ASSOCIATED PROTEIN SUBUNIT BETA"/>
    <property type="match status" value="1"/>
</dbReference>
<proteinExistence type="predicted"/>
<dbReference type="GO" id="GO:0036128">
    <property type="term" value="C:CatSper complex"/>
    <property type="evidence" value="ECO:0007669"/>
    <property type="project" value="InterPro"/>
</dbReference>
<dbReference type="Pfam" id="PF21548">
    <property type="entry name" value="CATSPERB_2nd"/>
    <property type="match status" value="1"/>
</dbReference>
<dbReference type="RefSeq" id="XP_042566087.1">
    <property type="nucleotide sequence ID" value="XM_042710153.1"/>
</dbReference>